<dbReference type="EMBL" id="BJYZ01000009">
    <property type="protein sequence ID" value="GEO38335.1"/>
    <property type="molecule type" value="Genomic_DNA"/>
</dbReference>
<dbReference type="Gene3D" id="3.40.50.300">
    <property type="entry name" value="P-loop containing nucleotide triphosphate hydrolases"/>
    <property type="match status" value="1"/>
</dbReference>
<dbReference type="SUPFAM" id="SSF52540">
    <property type="entry name" value="P-loop containing nucleoside triphosphate hydrolases"/>
    <property type="match status" value="1"/>
</dbReference>
<organism evidence="8 9">
    <name type="scientific">Skermanella aerolata</name>
    <dbReference type="NCBI Taxonomy" id="393310"/>
    <lineage>
        <taxon>Bacteria</taxon>
        <taxon>Pseudomonadati</taxon>
        <taxon>Pseudomonadota</taxon>
        <taxon>Alphaproteobacteria</taxon>
        <taxon>Rhodospirillales</taxon>
        <taxon>Azospirillaceae</taxon>
        <taxon>Skermanella</taxon>
    </lineage>
</organism>
<evidence type="ECO:0000256" key="3">
    <source>
        <dbReference type="ARBA" id="ARBA00022695"/>
    </source>
</evidence>
<keyword evidence="5" id="KW-0239">DNA-directed DNA polymerase</keyword>
<evidence type="ECO:0000256" key="1">
    <source>
        <dbReference type="ARBA" id="ARBA00012417"/>
    </source>
</evidence>
<protein>
    <recommendedName>
        <fullName evidence="1">DNA-directed DNA polymerase</fullName>
        <ecNumber evidence="1">2.7.7.7</ecNumber>
    </recommendedName>
</protein>
<comment type="caution">
    <text evidence="8">The sequence shown here is derived from an EMBL/GenBank/DDBJ whole genome shotgun (WGS) entry which is preliminary data.</text>
</comment>
<evidence type="ECO:0000256" key="7">
    <source>
        <dbReference type="ARBA" id="ARBA00049244"/>
    </source>
</evidence>
<keyword evidence="2" id="KW-0808">Transferase</keyword>
<dbReference type="Gene3D" id="1.20.272.10">
    <property type="match status" value="1"/>
</dbReference>
<keyword evidence="3" id="KW-0548">Nucleotidyltransferase</keyword>
<comment type="catalytic activity">
    <reaction evidence="7">
        <text>DNA(n) + a 2'-deoxyribonucleoside 5'-triphosphate = DNA(n+1) + diphosphate</text>
        <dbReference type="Rhea" id="RHEA:22508"/>
        <dbReference type="Rhea" id="RHEA-COMP:17339"/>
        <dbReference type="Rhea" id="RHEA-COMP:17340"/>
        <dbReference type="ChEBI" id="CHEBI:33019"/>
        <dbReference type="ChEBI" id="CHEBI:61560"/>
        <dbReference type="ChEBI" id="CHEBI:173112"/>
        <dbReference type="EC" id="2.7.7.7"/>
    </reaction>
</comment>
<evidence type="ECO:0000256" key="5">
    <source>
        <dbReference type="ARBA" id="ARBA00022932"/>
    </source>
</evidence>
<dbReference type="PANTHER" id="PTHR34388:SF1">
    <property type="entry name" value="DNA POLYMERASE III SUBUNIT DELTA"/>
    <property type="match status" value="1"/>
</dbReference>
<proteinExistence type="inferred from homology"/>
<evidence type="ECO:0000256" key="2">
    <source>
        <dbReference type="ARBA" id="ARBA00022679"/>
    </source>
</evidence>
<keyword evidence="9" id="KW-1185">Reference proteome</keyword>
<dbReference type="SUPFAM" id="SSF48019">
    <property type="entry name" value="post-AAA+ oligomerization domain-like"/>
    <property type="match status" value="1"/>
</dbReference>
<dbReference type="GO" id="GO:0009360">
    <property type="term" value="C:DNA polymerase III complex"/>
    <property type="evidence" value="ECO:0007669"/>
    <property type="project" value="TreeGrafter"/>
</dbReference>
<evidence type="ECO:0000313" key="8">
    <source>
        <dbReference type="EMBL" id="GEO38335.1"/>
    </source>
</evidence>
<dbReference type="GO" id="GO:0003677">
    <property type="term" value="F:DNA binding"/>
    <property type="evidence" value="ECO:0007669"/>
    <property type="project" value="InterPro"/>
</dbReference>
<sequence length="343" mass="37002">MVKVAAGRIDGFLRRPDPSVRAVLFYGPDSGLVRERADTVARGVCPDQHDPFRVVDILGSAIAKDAARLADEVASMSLTGGRRLIRVRDADDGVTGSFAALFESMPGGDSMVVVEAGDLPKASKLRALFENSDYGAPIPCYVEDESALADTIGSMLAGHKLTVSADARDFLAANLVGNRMVARGEIEKLVTYMGGPGRVELEDAQACIGDSGALELDAPCWAAGDGDFAGVDRALRRLFAEGMSPVPILRTAQRHFQRLQLVVAQVQRGDSLERAVGSLRPPLFFKVKNQFIAQAKRWSPAALRQGLDRLTEAEADCKRTNMPDETVCARAFFQLAVLARSRR</sequence>
<comment type="similarity">
    <text evidence="6">Belongs to the DNA polymerase HolA subunit family.</text>
</comment>
<name>A0A512DPC6_9PROT</name>
<gene>
    <name evidence="8" type="primary">holA</name>
    <name evidence="8" type="ORF">SAE02_24830</name>
</gene>
<evidence type="ECO:0000256" key="4">
    <source>
        <dbReference type="ARBA" id="ARBA00022705"/>
    </source>
</evidence>
<dbReference type="GO" id="GO:0006261">
    <property type="term" value="P:DNA-templated DNA replication"/>
    <property type="evidence" value="ECO:0007669"/>
    <property type="project" value="TreeGrafter"/>
</dbReference>
<dbReference type="AlphaFoldDB" id="A0A512DPC6"/>
<dbReference type="InterPro" id="IPR027417">
    <property type="entry name" value="P-loop_NTPase"/>
</dbReference>
<dbReference type="GO" id="GO:0003887">
    <property type="term" value="F:DNA-directed DNA polymerase activity"/>
    <property type="evidence" value="ECO:0007669"/>
    <property type="project" value="UniProtKB-KW"/>
</dbReference>
<dbReference type="Gene3D" id="1.10.8.60">
    <property type="match status" value="1"/>
</dbReference>
<keyword evidence="4" id="KW-0235">DNA replication</keyword>
<dbReference type="NCBIfam" id="TIGR01128">
    <property type="entry name" value="holA"/>
    <property type="match status" value="1"/>
</dbReference>
<dbReference type="InterPro" id="IPR008921">
    <property type="entry name" value="DNA_pol3_clamp-load_cplx_C"/>
</dbReference>
<evidence type="ECO:0000256" key="6">
    <source>
        <dbReference type="ARBA" id="ARBA00034754"/>
    </source>
</evidence>
<dbReference type="InterPro" id="IPR005790">
    <property type="entry name" value="DNA_polIII_delta"/>
</dbReference>
<evidence type="ECO:0000313" key="9">
    <source>
        <dbReference type="Proteomes" id="UP000321523"/>
    </source>
</evidence>
<dbReference type="PANTHER" id="PTHR34388">
    <property type="entry name" value="DNA POLYMERASE III SUBUNIT DELTA"/>
    <property type="match status" value="1"/>
</dbReference>
<reference evidence="8 9" key="1">
    <citation type="submission" date="2019-07" db="EMBL/GenBank/DDBJ databases">
        <title>Whole genome shotgun sequence of Skermanella aerolata NBRC 106429.</title>
        <authorList>
            <person name="Hosoyama A."/>
            <person name="Uohara A."/>
            <person name="Ohji S."/>
            <person name="Ichikawa N."/>
        </authorList>
    </citation>
    <scope>NUCLEOTIDE SEQUENCE [LARGE SCALE GENOMIC DNA]</scope>
    <source>
        <strain evidence="8 9">NBRC 106429</strain>
    </source>
</reference>
<accession>A0A512DPC6</accession>
<dbReference type="EC" id="2.7.7.7" evidence="1"/>
<dbReference type="Proteomes" id="UP000321523">
    <property type="component" value="Unassembled WGS sequence"/>
</dbReference>